<sequence length="82" mass="8536">MDRSVVLAALADLALLTGDWGLIHRQLAGAEVDSWVGAAASASQEKLRQLVATSALVEAQLGEVKGLLPEVVWEVTVGDLVG</sequence>
<gene>
    <name evidence="1" type="ORF">SAC06_00630</name>
</gene>
<organism evidence="1">
    <name type="scientific">Scrofimicrobium appendicitidis</name>
    <dbReference type="NCBI Taxonomy" id="3079930"/>
    <lineage>
        <taxon>Bacteria</taxon>
        <taxon>Bacillati</taxon>
        <taxon>Actinomycetota</taxon>
        <taxon>Actinomycetes</taxon>
        <taxon>Actinomycetales</taxon>
        <taxon>Actinomycetaceae</taxon>
        <taxon>Scrofimicrobium</taxon>
    </lineage>
</organism>
<proteinExistence type="predicted"/>
<reference evidence="1" key="1">
    <citation type="submission" date="2023-11" db="EMBL/GenBank/DDBJ databases">
        <title>Scrofimicrobium hongkongense sp. nov., isolated from a patient with peritonitis.</title>
        <authorList>
            <person name="Lao H.Y."/>
            <person name="Wong A.Y.P."/>
            <person name="Ng T.L."/>
            <person name="Wong R.Y.L."/>
            <person name="Yau M.C.Y."/>
            <person name="Lam J.Y.W."/>
            <person name="Siu G.K.H."/>
        </authorList>
    </citation>
    <scope>NUCLEOTIDE SEQUENCE</scope>
    <source>
        <strain evidence="1">R131</strain>
    </source>
</reference>
<protein>
    <submittedName>
        <fullName evidence="1">Uncharacterized protein</fullName>
    </submittedName>
</protein>
<dbReference type="RefSeq" id="WP_350258298.1">
    <property type="nucleotide sequence ID" value="NZ_CP138335.1"/>
</dbReference>
<dbReference type="AlphaFoldDB" id="A0AAU7V9Q0"/>
<dbReference type="EMBL" id="CP138335">
    <property type="protein sequence ID" value="XBW08098.1"/>
    <property type="molecule type" value="Genomic_DNA"/>
</dbReference>
<evidence type="ECO:0000313" key="1">
    <source>
        <dbReference type="EMBL" id="XBW08098.1"/>
    </source>
</evidence>
<name>A0AAU7V9Q0_9ACTO</name>
<dbReference type="KEGG" id="sapp:SAC06_00630"/>
<accession>A0AAU7V9Q0</accession>